<sequence>VQEKLVENVLEEKVIVQEKLTEKVVEGKKSVPKKQEYSPLLRSLYDVPKSEQYSIILKFLQKLIATTLEYPPGKLPDVEHGFFDLGITSLDAIDLQYKIEKTFSVKLSDTAAFDYPTLKEFTQYLMDIIPRDIEFEEEEPVEKPWKPRK</sequence>
<dbReference type="Gene3D" id="1.10.1200.10">
    <property type="entry name" value="ACP-like"/>
    <property type="match status" value="1"/>
</dbReference>
<keyword evidence="1" id="KW-0596">Phosphopantetheine</keyword>
<organism evidence="4">
    <name type="scientific">marine sediment metagenome</name>
    <dbReference type="NCBI Taxonomy" id="412755"/>
    <lineage>
        <taxon>unclassified sequences</taxon>
        <taxon>metagenomes</taxon>
        <taxon>ecological metagenomes</taxon>
    </lineage>
</organism>
<dbReference type="GO" id="GO:0031177">
    <property type="term" value="F:phosphopantetheine binding"/>
    <property type="evidence" value="ECO:0007669"/>
    <property type="project" value="InterPro"/>
</dbReference>
<proteinExistence type="predicted"/>
<protein>
    <recommendedName>
        <fullName evidence="3">Carrier domain-containing protein</fullName>
    </recommendedName>
</protein>
<evidence type="ECO:0000313" key="4">
    <source>
        <dbReference type="EMBL" id="GAG90250.1"/>
    </source>
</evidence>
<dbReference type="SMART" id="SM01294">
    <property type="entry name" value="PKS_PP_betabranch"/>
    <property type="match status" value="1"/>
</dbReference>
<evidence type="ECO:0000256" key="1">
    <source>
        <dbReference type="ARBA" id="ARBA00022450"/>
    </source>
</evidence>
<dbReference type="InterPro" id="IPR036736">
    <property type="entry name" value="ACP-like_sf"/>
</dbReference>
<dbReference type="SMART" id="SM00823">
    <property type="entry name" value="PKS_PP"/>
    <property type="match status" value="1"/>
</dbReference>
<dbReference type="SUPFAM" id="SSF47336">
    <property type="entry name" value="ACP-like"/>
    <property type="match status" value="1"/>
</dbReference>
<keyword evidence="2" id="KW-0597">Phosphoprotein</keyword>
<gene>
    <name evidence="4" type="ORF">S01H4_50051</name>
</gene>
<evidence type="ECO:0000256" key="2">
    <source>
        <dbReference type="ARBA" id="ARBA00022553"/>
    </source>
</evidence>
<feature type="domain" description="Carrier" evidence="3">
    <location>
        <begin position="54"/>
        <end position="129"/>
    </location>
</feature>
<name>X1B593_9ZZZZ</name>
<comment type="caution">
    <text evidence="4">The sequence shown here is derived from an EMBL/GenBank/DDBJ whole genome shotgun (WGS) entry which is preliminary data.</text>
</comment>
<evidence type="ECO:0000259" key="3">
    <source>
        <dbReference type="PROSITE" id="PS50075"/>
    </source>
</evidence>
<dbReference type="Pfam" id="PF00550">
    <property type="entry name" value="PP-binding"/>
    <property type="match status" value="1"/>
</dbReference>
<reference evidence="4" key="1">
    <citation type="journal article" date="2014" name="Front. Microbiol.">
        <title>High frequency of phylogenetically diverse reductive dehalogenase-homologous genes in deep subseafloor sedimentary metagenomes.</title>
        <authorList>
            <person name="Kawai M."/>
            <person name="Futagami T."/>
            <person name="Toyoda A."/>
            <person name="Takaki Y."/>
            <person name="Nishi S."/>
            <person name="Hori S."/>
            <person name="Arai W."/>
            <person name="Tsubouchi T."/>
            <person name="Morono Y."/>
            <person name="Uchiyama I."/>
            <person name="Ito T."/>
            <person name="Fujiyama A."/>
            <person name="Inagaki F."/>
            <person name="Takami H."/>
        </authorList>
    </citation>
    <scope>NUCLEOTIDE SEQUENCE</scope>
    <source>
        <strain evidence="4">Expedition CK06-06</strain>
    </source>
</reference>
<dbReference type="InterPro" id="IPR009081">
    <property type="entry name" value="PP-bd_ACP"/>
</dbReference>
<feature type="non-terminal residue" evidence="4">
    <location>
        <position position="1"/>
    </location>
</feature>
<accession>X1B593</accession>
<dbReference type="EMBL" id="BART01028374">
    <property type="protein sequence ID" value="GAG90250.1"/>
    <property type="molecule type" value="Genomic_DNA"/>
</dbReference>
<dbReference type="PROSITE" id="PS50075">
    <property type="entry name" value="CARRIER"/>
    <property type="match status" value="1"/>
</dbReference>
<dbReference type="AlphaFoldDB" id="X1B593"/>
<dbReference type="InterPro" id="IPR020806">
    <property type="entry name" value="PKS_PP-bd"/>
</dbReference>